<organism evidence="6 7">
    <name type="scientific">Hydra vulgaris</name>
    <name type="common">Hydra</name>
    <name type="synonym">Hydra attenuata</name>
    <dbReference type="NCBI Taxonomy" id="6087"/>
    <lineage>
        <taxon>Eukaryota</taxon>
        <taxon>Metazoa</taxon>
        <taxon>Cnidaria</taxon>
        <taxon>Hydrozoa</taxon>
        <taxon>Hydroidolina</taxon>
        <taxon>Anthoathecata</taxon>
        <taxon>Aplanulata</taxon>
        <taxon>Hydridae</taxon>
        <taxon>Hydra</taxon>
    </lineage>
</organism>
<proteinExistence type="predicted"/>
<gene>
    <name evidence="7" type="primary">LOC136083828</name>
</gene>
<keyword evidence="4" id="KW-0862">Zinc</keyword>
<dbReference type="PANTHER" id="PTHR46481">
    <property type="entry name" value="ZINC FINGER BED DOMAIN-CONTAINING PROTEIN 4"/>
    <property type="match status" value="1"/>
</dbReference>
<dbReference type="Proteomes" id="UP001652625">
    <property type="component" value="Chromosome 08"/>
</dbReference>
<dbReference type="SUPFAM" id="SSF53098">
    <property type="entry name" value="Ribonuclease H-like"/>
    <property type="match status" value="1"/>
</dbReference>
<accession>A0ABM4CDL8</accession>
<dbReference type="PANTHER" id="PTHR46481:SF10">
    <property type="entry name" value="ZINC FINGER BED DOMAIN-CONTAINING PROTEIN 39"/>
    <property type="match status" value="1"/>
</dbReference>
<reference evidence="7" key="1">
    <citation type="submission" date="2025-08" db="UniProtKB">
        <authorList>
            <consortium name="RefSeq"/>
        </authorList>
    </citation>
    <scope>IDENTIFICATION</scope>
</reference>
<keyword evidence="2" id="KW-0479">Metal-binding</keyword>
<sequence length="325" mass="37038">MKQNIKKIKMGRKFSLSYDEYTSLRHRRYIGFNLHENECKKTYKTGLIRTYGSCPAENLTQNIKVHLNSFGVCMERDVVGSTQDGAAINKKLMQLTDIVDQLCFNHAIHLGVCDTLYKKNKDINVPAPKETDSDSEEDEHGIYNDNFSFESVNNEINVVYPKILINVRKVVKFIKMSSVRNQIFQKKVTEEFGKEIELHLDVCHRWNSLFSMTAPLLKTKKCLFQTSTELNALGVINKLDFESLASLHAVLEPAKLAVEFLSREDATFSTADTVLKFILSKLFAMNTEIASLLHSNLKKRIDKRINGNVMQLLKCLKVAPSVVPL</sequence>
<evidence type="ECO:0000256" key="1">
    <source>
        <dbReference type="ARBA" id="ARBA00004123"/>
    </source>
</evidence>
<dbReference type="InterPro" id="IPR012337">
    <property type="entry name" value="RNaseH-like_sf"/>
</dbReference>
<evidence type="ECO:0000313" key="6">
    <source>
        <dbReference type="Proteomes" id="UP001652625"/>
    </source>
</evidence>
<dbReference type="InterPro" id="IPR052035">
    <property type="entry name" value="ZnF_BED_domain_contain"/>
</dbReference>
<dbReference type="RefSeq" id="XP_065659767.1">
    <property type="nucleotide sequence ID" value="XM_065803695.1"/>
</dbReference>
<keyword evidence="3" id="KW-0863">Zinc-finger</keyword>
<protein>
    <submittedName>
        <fullName evidence="7">Uncharacterized protein LOC136083828</fullName>
    </submittedName>
</protein>
<evidence type="ECO:0000256" key="5">
    <source>
        <dbReference type="ARBA" id="ARBA00023242"/>
    </source>
</evidence>
<comment type="subcellular location">
    <subcellularLocation>
        <location evidence="1">Nucleus</location>
    </subcellularLocation>
</comment>
<evidence type="ECO:0000256" key="4">
    <source>
        <dbReference type="ARBA" id="ARBA00022833"/>
    </source>
</evidence>
<name>A0ABM4CDL8_HYDVU</name>
<keyword evidence="5" id="KW-0539">Nucleus</keyword>
<keyword evidence="6" id="KW-1185">Reference proteome</keyword>
<evidence type="ECO:0000313" key="7">
    <source>
        <dbReference type="RefSeq" id="XP_065659767.1"/>
    </source>
</evidence>
<evidence type="ECO:0000256" key="3">
    <source>
        <dbReference type="ARBA" id="ARBA00022771"/>
    </source>
</evidence>
<dbReference type="GeneID" id="136083828"/>
<evidence type="ECO:0000256" key="2">
    <source>
        <dbReference type="ARBA" id="ARBA00022723"/>
    </source>
</evidence>